<accession>A0ABT1CIF1</accession>
<proteinExistence type="predicted"/>
<organism evidence="2 3">
    <name type="scientific">Asaia lannensis NBRC 102526</name>
    <dbReference type="NCBI Taxonomy" id="1307926"/>
    <lineage>
        <taxon>Bacteria</taxon>
        <taxon>Pseudomonadati</taxon>
        <taxon>Pseudomonadota</taxon>
        <taxon>Alphaproteobacteria</taxon>
        <taxon>Acetobacterales</taxon>
        <taxon>Acetobacteraceae</taxon>
        <taxon>Asaia</taxon>
    </lineage>
</organism>
<evidence type="ECO:0000313" key="3">
    <source>
        <dbReference type="Proteomes" id="UP001523401"/>
    </source>
</evidence>
<evidence type="ECO:0000256" key="1">
    <source>
        <dbReference type="SAM" id="SignalP"/>
    </source>
</evidence>
<keyword evidence="1" id="KW-0732">Signal</keyword>
<feature type="signal peptide" evidence="1">
    <location>
        <begin position="1"/>
        <end position="18"/>
    </location>
</feature>
<name>A0ABT1CIF1_9PROT</name>
<dbReference type="EMBL" id="JAMXQU010000009">
    <property type="protein sequence ID" value="MCO6160635.1"/>
    <property type="molecule type" value="Genomic_DNA"/>
</dbReference>
<reference evidence="2 3" key="1">
    <citation type="submission" date="2022-06" db="EMBL/GenBank/DDBJ databases">
        <title>Whole-genome of Asaia lannensis strain LMG 27011T.</title>
        <authorList>
            <person name="Sombolestani A."/>
        </authorList>
    </citation>
    <scope>NUCLEOTIDE SEQUENCE [LARGE SCALE GENOMIC DNA]</scope>
    <source>
        <strain evidence="2 3">NBRC 102526</strain>
    </source>
</reference>
<dbReference type="PROSITE" id="PS51257">
    <property type="entry name" value="PROKAR_LIPOPROTEIN"/>
    <property type="match status" value="1"/>
</dbReference>
<dbReference type="Proteomes" id="UP001523401">
    <property type="component" value="Unassembled WGS sequence"/>
</dbReference>
<evidence type="ECO:0000313" key="2">
    <source>
        <dbReference type="EMBL" id="MCO6160635.1"/>
    </source>
</evidence>
<protein>
    <submittedName>
        <fullName evidence="2">Uncharacterized protein</fullName>
    </submittedName>
</protein>
<comment type="caution">
    <text evidence="2">The sequence shown here is derived from an EMBL/GenBank/DDBJ whole genome shotgun (WGS) entry which is preliminary data.</text>
</comment>
<gene>
    <name evidence="2" type="ORF">NF685_11400</name>
</gene>
<keyword evidence="3" id="KW-1185">Reference proteome</keyword>
<feature type="chain" id="PRO_5047450491" evidence="1">
    <location>
        <begin position="19"/>
        <end position="68"/>
    </location>
</feature>
<sequence length="68" mass="7276">MKRLFALFALIGFVGLTACSGVSQTNLRKAGYATIQAYNATAPLALAQQPSADPPIKTEIKKQPVPMR</sequence>
<dbReference type="RefSeq" id="WP_252849696.1">
    <property type="nucleotide sequence ID" value="NZ_BAPW01000047.1"/>
</dbReference>